<feature type="chain" id="PRO_5032719222" evidence="1">
    <location>
        <begin position="24"/>
        <end position="58"/>
    </location>
</feature>
<dbReference type="AlphaFoldDB" id="A0A820H0Q7"/>
<evidence type="ECO:0000313" key="2">
    <source>
        <dbReference type="EMBL" id="CAF4285580.1"/>
    </source>
</evidence>
<evidence type="ECO:0000256" key="1">
    <source>
        <dbReference type="SAM" id="SignalP"/>
    </source>
</evidence>
<gene>
    <name evidence="2" type="ORF">KXQ929_LOCUS44693</name>
</gene>
<name>A0A820H0Q7_9BILA</name>
<keyword evidence="1" id="KW-0732">Signal</keyword>
<accession>A0A820H0Q7</accession>
<protein>
    <submittedName>
        <fullName evidence="2">Uncharacterized protein</fullName>
    </submittedName>
</protein>
<evidence type="ECO:0000313" key="3">
    <source>
        <dbReference type="Proteomes" id="UP000663868"/>
    </source>
</evidence>
<feature type="non-terminal residue" evidence="2">
    <location>
        <position position="58"/>
    </location>
</feature>
<sequence length="58" mass="6195">MFNKYLLLLVGLVAAIYIPTTNAYGICTCFCCEGSSCEPIPEGEIDIPSCEEGSCLQA</sequence>
<organism evidence="2 3">
    <name type="scientific">Adineta steineri</name>
    <dbReference type="NCBI Taxonomy" id="433720"/>
    <lineage>
        <taxon>Eukaryota</taxon>
        <taxon>Metazoa</taxon>
        <taxon>Spiralia</taxon>
        <taxon>Gnathifera</taxon>
        <taxon>Rotifera</taxon>
        <taxon>Eurotatoria</taxon>
        <taxon>Bdelloidea</taxon>
        <taxon>Adinetida</taxon>
        <taxon>Adinetidae</taxon>
        <taxon>Adineta</taxon>
    </lineage>
</organism>
<reference evidence="2" key="1">
    <citation type="submission" date="2021-02" db="EMBL/GenBank/DDBJ databases">
        <authorList>
            <person name="Nowell W R."/>
        </authorList>
    </citation>
    <scope>NUCLEOTIDE SEQUENCE</scope>
</reference>
<dbReference type="EMBL" id="CAJOBB010013089">
    <property type="protein sequence ID" value="CAF4285580.1"/>
    <property type="molecule type" value="Genomic_DNA"/>
</dbReference>
<comment type="caution">
    <text evidence="2">The sequence shown here is derived from an EMBL/GenBank/DDBJ whole genome shotgun (WGS) entry which is preliminary data.</text>
</comment>
<proteinExistence type="predicted"/>
<feature type="signal peptide" evidence="1">
    <location>
        <begin position="1"/>
        <end position="23"/>
    </location>
</feature>
<dbReference type="Proteomes" id="UP000663868">
    <property type="component" value="Unassembled WGS sequence"/>
</dbReference>